<accession>A0A832UV99</accession>
<dbReference type="AlphaFoldDB" id="A0A832UV99"/>
<evidence type="ECO:0000313" key="2">
    <source>
        <dbReference type="EMBL" id="HIK00340.1"/>
    </source>
</evidence>
<organism evidence="2 3">
    <name type="scientific">Candidatus Naiadarchaeum limnaeum</name>
    <dbReference type="NCBI Taxonomy" id="2756139"/>
    <lineage>
        <taxon>Archaea</taxon>
        <taxon>Candidatus Undinarchaeota</taxon>
        <taxon>Candidatus Undinarchaeia</taxon>
        <taxon>Candidatus Naiadarchaeales</taxon>
        <taxon>Candidatus Naiadarchaeaceae</taxon>
        <taxon>Candidatus Naiadarchaeum</taxon>
    </lineage>
</organism>
<sequence length="147" mass="16370">MKKEETENNNDSEKKSVSAIILKNPEVAKQIELLKDAAEIGVKKTGKGLIIFYERSTRIGEIVKDIIFVLFGLSILLAGVFTTPADLFAIWKIVATLENGLIGRIIVIIGGLGLFTYSTSKLWNTLKLTVIKNRKEETYVQKKLSSK</sequence>
<keyword evidence="3" id="KW-1185">Reference proteome</keyword>
<keyword evidence="1" id="KW-0472">Membrane</keyword>
<protein>
    <submittedName>
        <fullName evidence="2">Uncharacterized protein</fullName>
    </submittedName>
</protein>
<dbReference type="Proteomes" id="UP000646946">
    <property type="component" value="Unassembled WGS sequence"/>
</dbReference>
<name>A0A832UV99_9ARCH</name>
<keyword evidence="1" id="KW-1133">Transmembrane helix</keyword>
<dbReference type="EMBL" id="DVAB01000022">
    <property type="protein sequence ID" value="HIK00340.1"/>
    <property type="molecule type" value="Genomic_DNA"/>
</dbReference>
<gene>
    <name evidence="2" type="ORF">H1016_02245</name>
</gene>
<keyword evidence="1" id="KW-0812">Transmembrane</keyword>
<feature type="transmembrane region" description="Helical" evidence="1">
    <location>
        <begin position="62"/>
        <end position="81"/>
    </location>
</feature>
<reference evidence="2 3" key="1">
    <citation type="journal article" name="Nat. Commun.">
        <title>Undinarchaeota illuminate DPANN phylogeny and the impact of gene transfer on archaeal evolution.</title>
        <authorList>
            <person name="Dombrowski N."/>
            <person name="Williams T.A."/>
            <person name="Sun J."/>
            <person name="Woodcroft B.J."/>
            <person name="Lee J.H."/>
            <person name="Minh B.Q."/>
            <person name="Rinke C."/>
            <person name="Spang A."/>
        </authorList>
    </citation>
    <scope>NUCLEOTIDE SEQUENCE [LARGE SCALE GENOMIC DNA]</scope>
    <source>
        <strain evidence="2">MAG_bin1129</strain>
    </source>
</reference>
<evidence type="ECO:0000313" key="3">
    <source>
        <dbReference type="Proteomes" id="UP000646946"/>
    </source>
</evidence>
<proteinExistence type="predicted"/>
<evidence type="ECO:0000256" key="1">
    <source>
        <dbReference type="SAM" id="Phobius"/>
    </source>
</evidence>
<comment type="caution">
    <text evidence="2">The sequence shown here is derived from an EMBL/GenBank/DDBJ whole genome shotgun (WGS) entry which is preliminary data.</text>
</comment>
<feature type="transmembrane region" description="Helical" evidence="1">
    <location>
        <begin position="101"/>
        <end position="118"/>
    </location>
</feature>